<sequence length="458" mass="50334">MSSTSQNSSALTKRPSPSSLMPPPRAPKRIKRPAIVLDEDTYTDAISHIIARDYYPGLLETEAQSEYLNALKSRDNTWIAEAGRKLTQVMTPGPEGRRVRGRRGVSMTPLVGRGGETPRAWGGETPMSIAGTHAGDDEEMEKKPHVDLNMTLSAFQEKYTSEDQESFNQLLDKDNAKRFEKSAWLHNGNKYPSKQRLAQQMVIEAKFSTSKEIALRPSEDLDKRPAAPNTHKHTALNSLMFNPESIEDWAPTRSQQAEAASIAPPKAVVHHNTRLPVHDSSTELSTPPSPTTSAVRDAISGRPRPTHSEAGYAGSETPRVNGYTFVDVDPDPEPEPEPPKDLLEKFGSKSEPSPFTIKEAGRRERLHHKMVERIGGKKSGKEGARDLGIFGVETPRFMSAPTPRAGALSSGGRKNAGNLTPAARKLYEKVGTPRVDHSVFGGKDKKGSWVTRRVDTNV</sequence>
<accession>A0A6A6DT22</accession>
<dbReference type="PANTHER" id="PTHR12940">
    <property type="entry name" value="ES-2 PROTEIN - RELATED"/>
    <property type="match status" value="1"/>
</dbReference>
<dbReference type="InterPro" id="IPR019148">
    <property type="entry name" value="Nuclear_protein_DGCR14_ESS-2"/>
</dbReference>
<dbReference type="AlphaFoldDB" id="A0A6A6DT22"/>
<feature type="region of interest" description="Disordered" evidence="4">
    <location>
        <begin position="277"/>
        <end position="359"/>
    </location>
</feature>
<feature type="region of interest" description="Disordered" evidence="4">
    <location>
        <begin position="106"/>
        <end position="126"/>
    </location>
</feature>
<dbReference type="GO" id="GO:0071013">
    <property type="term" value="C:catalytic step 2 spliceosome"/>
    <property type="evidence" value="ECO:0007669"/>
    <property type="project" value="TreeGrafter"/>
</dbReference>
<evidence type="ECO:0008006" key="7">
    <source>
        <dbReference type="Google" id="ProtNLM"/>
    </source>
</evidence>
<comment type="subcellular location">
    <subcellularLocation>
        <location evidence="1">Nucleus</location>
    </subcellularLocation>
</comment>
<evidence type="ECO:0000256" key="1">
    <source>
        <dbReference type="ARBA" id="ARBA00004123"/>
    </source>
</evidence>
<protein>
    <recommendedName>
        <fullName evidence="7">Nuclear protein DGCR14</fullName>
    </recommendedName>
</protein>
<dbReference type="PANTHER" id="PTHR12940:SF0">
    <property type="entry name" value="SPLICING FACTOR ESS-2 HOMOLOG"/>
    <property type="match status" value="1"/>
</dbReference>
<keyword evidence="6" id="KW-1185">Reference proteome</keyword>
<feature type="compositionally biased region" description="Basic and acidic residues" evidence="4">
    <location>
        <begin position="337"/>
        <end position="348"/>
    </location>
</feature>
<organism evidence="5 6">
    <name type="scientific">Zopfia rhizophila CBS 207.26</name>
    <dbReference type="NCBI Taxonomy" id="1314779"/>
    <lineage>
        <taxon>Eukaryota</taxon>
        <taxon>Fungi</taxon>
        <taxon>Dikarya</taxon>
        <taxon>Ascomycota</taxon>
        <taxon>Pezizomycotina</taxon>
        <taxon>Dothideomycetes</taxon>
        <taxon>Dothideomycetes incertae sedis</taxon>
        <taxon>Zopfiaceae</taxon>
        <taxon>Zopfia</taxon>
    </lineage>
</organism>
<keyword evidence="3" id="KW-0539">Nucleus</keyword>
<dbReference type="OrthoDB" id="19679at2759"/>
<reference evidence="5" key="1">
    <citation type="journal article" date="2020" name="Stud. Mycol.">
        <title>101 Dothideomycetes genomes: a test case for predicting lifestyles and emergence of pathogens.</title>
        <authorList>
            <person name="Haridas S."/>
            <person name="Albert R."/>
            <person name="Binder M."/>
            <person name="Bloem J."/>
            <person name="Labutti K."/>
            <person name="Salamov A."/>
            <person name="Andreopoulos B."/>
            <person name="Baker S."/>
            <person name="Barry K."/>
            <person name="Bills G."/>
            <person name="Bluhm B."/>
            <person name="Cannon C."/>
            <person name="Castanera R."/>
            <person name="Culley D."/>
            <person name="Daum C."/>
            <person name="Ezra D."/>
            <person name="Gonzalez J."/>
            <person name="Henrissat B."/>
            <person name="Kuo A."/>
            <person name="Liang C."/>
            <person name="Lipzen A."/>
            <person name="Lutzoni F."/>
            <person name="Magnuson J."/>
            <person name="Mondo S."/>
            <person name="Nolan M."/>
            <person name="Ohm R."/>
            <person name="Pangilinan J."/>
            <person name="Park H.-J."/>
            <person name="Ramirez L."/>
            <person name="Alfaro M."/>
            <person name="Sun H."/>
            <person name="Tritt A."/>
            <person name="Yoshinaga Y."/>
            <person name="Zwiers L.-H."/>
            <person name="Turgeon B."/>
            <person name="Goodwin S."/>
            <person name="Spatafora J."/>
            <person name="Crous P."/>
            <person name="Grigoriev I."/>
        </authorList>
    </citation>
    <scope>NUCLEOTIDE SEQUENCE</scope>
    <source>
        <strain evidence="5">CBS 207.26</strain>
    </source>
</reference>
<gene>
    <name evidence="5" type="ORF">K469DRAFT_711463</name>
</gene>
<dbReference type="Proteomes" id="UP000800200">
    <property type="component" value="Unassembled WGS sequence"/>
</dbReference>
<evidence type="ECO:0000313" key="5">
    <source>
        <dbReference type="EMBL" id="KAF2182771.1"/>
    </source>
</evidence>
<proteinExistence type="inferred from homology"/>
<feature type="region of interest" description="Disordered" evidence="4">
    <location>
        <begin position="1"/>
        <end position="34"/>
    </location>
</feature>
<dbReference type="EMBL" id="ML994646">
    <property type="protein sequence ID" value="KAF2182771.1"/>
    <property type="molecule type" value="Genomic_DNA"/>
</dbReference>
<evidence type="ECO:0000256" key="3">
    <source>
        <dbReference type="ARBA" id="ARBA00023242"/>
    </source>
</evidence>
<evidence type="ECO:0000256" key="2">
    <source>
        <dbReference type="ARBA" id="ARBA00009072"/>
    </source>
</evidence>
<name>A0A6A6DT22_9PEZI</name>
<dbReference type="Pfam" id="PF09751">
    <property type="entry name" value="Es2"/>
    <property type="match status" value="1"/>
</dbReference>
<evidence type="ECO:0000256" key="4">
    <source>
        <dbReference type="SAM" id="MobiDB-lite"/>
    </source>
</evidence>
<feature type="compositionally biased region" description="Polar residues" evidence="4">
    <location>
        <begin position="1"/>
        <end position="11"/>
    </location>
</feature>
<comment type="similarity">
    <text evidence="2">Belongs to the ESS2 family.</text>
</comment>
<evidence type="ECO:0000313" key="6">
    <source>
        <dbReference type="Proteomes" id="UP000800200"/>
    </source>
</evidence>